<dbReference type="GO" id="GO:0005737">
    <property type="term" value="C:cytoplasm"/>
    <property type="evidence" value="ECO:0007669"/>
    <property type="project" value="UniProtKB-SubCell"/>
</dbReference>
<dbReference type="Proteomes" id="UP000030848">
    <property type="component" value="Unassembled WGS sequence"/>
</dbReference>
<dbReference type="PANTHER" id="PTHR43148">
    <property type="entry name" value="GLYCERALDEHYDE-3-PHOSPHATE DEHYDROGENASE 2"/>
    <property type="match status" value="1"/>
</dbReference>
<gene>
    <name evidence="8" type="ORF">MINT15_37700</name>
</gene>
<dbReference type="RefSeq" id="WP_037312580.1">
    <property type="nucleotide sequence ID" value="NZ_DAHVQW010000101.1"/>
</dbReference>
<comment type="caution">
    <text evidence="8">The sequence shown here is derived from an EMBL/GenBank/DDBJ whole genome shotgun (WGS) entry which is preliminary data.</text>
</comment>
<accession>A0A837D9P5</accession>
<organism evidence="8 9">
    <name type="scientific">Saccharomonospora viridis</name>
    <dbReference type="NCBI Taxonomy" id="1852"/>
    <lineage>
        <taxon>Bacteria</taxon>
        <taxon>Bacillati</taxon>
        <taxon>Actinomycetota</taxon>
        <taxon>Actinomycetes</taxon>
        <taxon>Pseudonocardiales</taxon>
        <taxon>Pseudonocardiaceae</taxon>
        <taxon>Saccharomonospora</taxon>
    </lineage>
</organism>
<dbReference type="AlphaFoldDB" id="A0A837D9P5"/>
<evidence type="ECO:0000256" key="6">
    <source>
        <dbReference type="RuleBase" id="RU000397"/>
    </source>
</evidence>
<comment type="subcellular location">
    <subcellularLocation>
        <location evidence="1">Cytoplasm</location>
    </subcellularLocation>
</comment>
<feature type="site" description="Activates thiol group during catalysis" evidence="5">
    <location>
        <position position="182"/>
    </location>
</feature>
<proteinExistence type="inferred from homology"/>
<dbReference type="SUPFAM" id="SSF51735">
    <property type="entry name" value="NAD(P)-binding Rossmann-fold domains"/>
    <property type="match status" value="1"/>
</dbReference>
<protein>
    <submittedName>
        <fullName evidence="8">Glyceraldehyde-3-phosphate dehydrogenase</fullName>
    </submittedName>
</protein>
<dbReference type="InterPro" id="IPR020831">
    <property type="entry name" value="GlycerAld/Erythrose_P_DH"/>
</dbReference>
<name>A0A837D9P5_9PSEU</name>
<keyword evidence="4" id="KW-0547">Nucleotide-binding</keyword>
<dbReference type="PRINTS" id="PR00078">
    <property type="entry name" value="G3PDHDRGNASE"/>
</dbReference>
<dbReference type="InterPro" id="IPR036291">
    <property type="entry name" value="NAD(P)-bd_dom_sf"/>
</dbReference>
<dbReference type="FunFam" id="3.40.50.720:FF:000001">
    <property type="entry name" value="Glyceraldehyde-3-phosphate dehydrogenase"/>
    <property type="match status" value="1"/>
</dbReference>
<dbReference type="SUPFAM" id="SSF55347">
    <property type="entry name" value="Glyceraldehyde-3-phosphate dehydrogenase-like, C-terminal domain"/>
    <property type="match status" value="1"/>
</dbReference>
<evidence type="ECO:0000256" key="1">
    <source>
        <dbReference type="ARBA" id="ARBA00004496"/>
    </source>
</evidence>
<dbReference type="PIRSF" id="PIRSF000149">
    <property type="entry name" value="GAP_DH"/>
    <property type="match status" value="1"/>
</dbReference>
<dbReference type="SMART" id="SM00846">
    <property type="entry name" value="Gp_dh_N"/>
    <property type="match status" value="1"/>
</dbReference>
<evidence type="ECO:0000256" key="3">
    <source>
        <dbReference type="ARBA" id="ARBA00023002"/>
    </source>
</evidence>
<evidence type="ECO:0000256" key="2">
    <source>
        <dbReference type="ARBA" id="ARBA00007406"/>
    </source>
</evidence>
<dbReference type="InterPro" id="IPR020829">
    <property type="entry name" value="GlycerAld_3-P_DH_cat"/>
</dbReference>
<dbReference type="GO" id="GO:0051287">
    <property type="term" value="F:NAD binding"/>
    <property type="evidence" value="ECO:0007669"/>
    <property type="project" value="InterPro"/>
</dbReference>
<feature type="binding site" evidence="4">
    <location>
        <position position="37"/>
    </location>
    <ligand>
        <name>NAD(+)</name>
        <dbReference type="ChEBI" id="CHEBI:57540"/>
    </ligand>
</feature>
<dbReference type="Pfam" id="PF00044">
    <property type="entry name" value="Gp_dh_N"/>
    <property type="match status" value="1"/>
</dbReference>
<dbReference type="Gene3D" id="3.40.50.720">
    <property type="entry name" value="NAD(P)-binding Rossmann-like Domain"/>
    <property type="match status" value="1"/>
</dbReference>
<feature type="binding site" evidence="4">
    <location>
        <position position="317"/>
    </location>
    <ligand>
        <name>NAD(+)</name>
        <dbReference type="ChEBI" id="CHEBI:57540"/>
    </ligand>
</feature>
<dbReference type="GO" id="GO:0004365">
    <property type="term" value="F:glyceraldehyde-3-phosphate dehydrogenase (NAD+) (phosphorylating) activity"/>
    <property type="evidence" value="ECO:0007669"/>
    <property type="project" value="UniProtKB-ARBA"/>
</dbReference>
<sequence>MTLVLGINGFGRVGRALLRCVLAREGTSDVEVGAVNDPADPQTLAYLLQHDSTYGTLEHPVQVRGRTLCVGDHRIRLTAKKRPGEVDWSDSGAGVVVETSVPASARQNAAAHLDAGAGKVIVAAFHPDADATIAVGVNDDDYDATTHHVLSAASGAAHCVAPMLLVLHQAFGLRSGILTNIHSYTTEQALLDQPHRDLRRSRSAAVNIVPTTTGLSRSIGALLPELAGATEAVAVRIPVENGSLVDLTVTVGCSVTPGQVNRAFSEAADGWLNPHLRYIDGPLVSRDIVGSSASCVFDAELTTTCADLVKVFGWYDNEWGYANRLLDLAELINPGG</sequence>
<evidence type="ECO:0000259" key="7">
    <source>
        <dbReference type="SMART" id="SM00846"/>
    </source>
</evidence>
<comment type="similarity">
    <text evidence="2 6">Belongs to the glyceraldehyde-3-phosphate dehydrogenase family.</text>
</comment>
<dbReference type="Pfam" id="PF02800">
    <property type="entry name" value="Gp_dh_C"/>
    <property type="match status" value="1"/>
</dbReference>
<dbReference type="EMBL" id="JRZE01000006">
    <property type="protein sequence ID" value="KHF43568.1"/>
    <property type="molecule type" value="Genomic_DNA"/>
</dbReference>
<evidence type="ECO:0000256" key="5">
    <source>
        <dbReference type="PIRSR" id="PIRSR000149-4"/>
    </source>
</evidence>
<evidence type="ECO:0000256" key="4">
    <source>
        <dbReference type="PIRSR" id="PIRSR000149-3"/>
    </source>
</evidence>
<keyword evidence="4" id="KW-0520">NAD</keyword>
<dbReference type="Gene3D" id="3.30.360.10">
    <property type="entry name" value="Dihydrodipicolinate Reductase, domain 2"/>
    <property type="match status" value="1"/>
</dbReference>
<dbReference type="FunFam" id="3.30.360.10:FF:000002">
    <property type="entry name" value="Glyceraldehyde-3-phosphate dehydrogenase"/>
    <property type="match status" value="1"/>
</dbReference>
<keyword evidence="3" id="KW-0560">Oxidoreductase</keyword>
<dbReference type="InterPro" id="IPR020828">
    <property type="entry name" value="GlycerAld_3-P_DH_NAD(P)-bd"/>
</dbReference>
<evidence type="ECO:0000313" key="9">
    <source>
        <dbReference type="Proteomes" id="UP000030848"/>
    </source>
</evidence>
<feature type="domain" description="Glyceraldehyde 3-phosphate dehydrogenase NAD(P) binding" evidence="7">
    <location>
        <begin position="3"/>
        <end position="155"/>
    </location>
</feature>
<dbReference type="OrthoDB" id="9803304at2"/>
<reference evidence="8 9" key="1">
    <citation type="submission" date="2014-10" db="EMBL/GenBank/DDBJ databases">
        <title>Genome sequence of Micropolyspora internatus JCM3315.</title>
        <authorList>
            <person name="Shin S.-K."/>
            <person name="Yi H."/>
        </authorList>
    </citation>
    <scope>NUCLEOTIDE SEQUENCE [LARGE SCALE GENOMIC DNA]</scope>
    <source>
        <strain evidence="8 9">JCM 3315</strain>
    </source>
</reference>
<dbReference type="CDD" id="cd05214">
    <property type="entry name" value="GAPDH_I_N"/>
    <property type="match status" value="1"/>
</dbReference>
<evidence type="ECO:0000313" key="8">
    <source>
        <dbReference type="EMBL" id="KHF43568.1"/>
    </source>
</evidence>